<evidence type="ECO:0000256" key="5">
    <source>
        <dbReference type="ARBA" id="ARBA00022691"/>
    </source>
</evidence>
<dbReference type="CDD" id="cd02440">
    <property type="entry name" value="AdoMet_MTases"/>
    <property type="match status" value="1"/>
</dbReference>
<dbReference type="InterPro" id="IPR050953">
    <property type="entry name" value="N4_N6_ade-DNA_methylase"/>
</dbReference>
<dbReference type="Proteomes" id="UP000183812">
    <property type="component" value="Unassembled WGS sequence"/>
</dbReference>
<evidence type="ECO:0000256" key="1">
    <source>
        <dbReference type="ARBA" id="ARBA00006594"/>
    </source>
</evidence>
<dbReference type="InterPro" id="IPR003356">
    <property type="entry name" value="DNA_methylase_A-5"/>
</dbReference>
<sequence>MDGIVHILCTMHNLSTQSSKLYVEKNWHPPMQTMQSTISLQDENGRQSAEKNLGAVYTPANLADWVARTFIEMASLPSNAVVCDPACGDGELLRAVQANRPNMKLLGIDVDPSAVETALKRKGEGQFQFMNCDALGSPNSSRIPSWAILFGKKSIDGVIANPPWGADLNASRQELTAIGYSFAKGQFDSWNLFVEATLSNLRPSGTAAFIIPDSIFLPEHARMREFLHSNVQIAFIARLGEGFFSEVFRGTAIVIFRKLPPGSDHQVETLRLNRKDRSAVLTGKKTLDEIRRAKAHLLPQSRFKNDPFGRWDIDSAVSEDAKIHAYTTRRSDWTQWLCSGRGVELSKFGHVDVCPVCDFARPASKKDSLTCTNCGHTSRSLDFRKVQIVKDEPSNPNTFPFLVGEDVGRYFASPSRYITKSVSGINYKSQDVYSRRRLLIRKTGVGIKAAIVNQPSMTNQVVFHYFENPALDVPTFFLSYCLGVLGSRTLLAYHLRTNGDNEWRSHPYITQKVISGLPIPLPVQGTESWKQAQAIAALVDQALAKDELTMKLDAKIEGLVAAQFGFDDSSYSWVERVLSQAESLEPIRALQLGSRFRVMPQWAD</sequence>
<organism evidence="8 9">
    <name type="scientific">Rhodobacter capsulatus</name>
    <name type="common">Rhodopseudomonas capsulata</name>
    <dbReference type="NCBI Taxonomy" id="1061"/>
    <lineage>
        <taxon>Bacteria</taxon>
        <taxon>Pseudomonadati</taxon>
        <taxon>Pseudomonadota</taxon>
        <taxon>Alphaproteobacteria</taxon>
        <taxon>Rhodobacterales</taxon>
        <taxon>Rhodobacter group</taxon>
        <taxon>Rhodobacter</taxon>
    </lineage>
</organism>
<accession>A0A1G7S3C4</accession>
<name>A0A1G7S3C4_RHOCA</name>
<dbReference type="PRINTS" id="PR00507">
    <property type="entry name" value="N12N6MTFRASE"/>
</dbReference>
<dbReference type="PANTHER" id="PTHR33841:SF5">
    <property type="entry name" value="DNA METHYLASE (MODIFICATION METHYLASE) (METHYLTRANSFERASE)-RELATED"/>
    <property type="match status" value="1"/>
</dbReference>
<keyword evidence="3 8" id="KW-0489">Methyltransferase</keyword>
<evidence type="ECO:0000313" key="9">
    <source>
        <dbReference type="Proteomes" id="UP000183812"/>
    </source>
</evidence>
<dbReference type="OrthoDB" id="9806213at2"/>
<dbReference type="SUPFAM" id="SSF53335">
    <property type="entry name" value="S-adenosyl-L-methionine-dependent methyltransferases"/>
    <property type="match status" value="1"/>
</dbReference>
<dbReference type="SUPFAM" id="SSF116734">
    <property type="entry name" value="DNA methylase specificity domain"/>
    <property type="match status" value="1"/>
</dbReference>
<dbReference type="EC" id="2.1.1.72" evidence="2"/>
<evidence type="ECO:0000256" key="3">
    <source>
        <dbReference type="ARBA" id="ARBA00022603"/>
    </source>
</evidence>
<dbReference type="Pfam" id="PF02384">
    <property type="entry name" value="N6_Mtase"/>
    <property type="match status" value="1"/>
</dbReference>
<keyword evidence="4" id="KW-0808">Transferase</keyword>
<dbReference type="EMBL" id="FNAY01000036">
    <property type="protein sequence ID" value="SDG17464.1"/>
    <property type="molecule type" value="Genomic_DNA"/>
</dbReference>
<comment type="similarity">
    <text evidence="1">Belongs to the N(4)/N(6)-methyltransferase family.</text>
</comment>
<protein>
    <recommendedName>
        <fullName evidence="2">site-specific DNA-methyltransferase (adenine-specific)</fullName>
        <ecNumber evidence="2">2.1.1.72</ecNumber>
    </recommendedName>
</protein>
<feature type="domain" description="DNA methylase adenine-specific" evidence="7">
    <location>
        <begin position="48"/>
        <end position="266"/>
    </location>
</feature>
<gene>
    <name evidence="8" type="ORF">SAMN04244550_03540</name>
</gene>
<dbReference type="PANTHER" id="PTHR33841">
    <property type="entry name" value="DNA METHYLTRANSFERASE YEEA-RELATED"/>
    <property type="match status" value="1"/>
</dbReference>
<dbReference type="GO" id="GO:0008170">
    <property type="term" value="F:N-methyltransferase activity"/>
    <property type="evidence" value="ECO:0007669"/>
    <property type="project" value="InterPro"/>
</dbReference>
<dbReference type="GO" id="GO:0003677">
    <property type="term" value="F:DNA binding"/>
    <property type="evidence" value="ECO:0007669"/>
    <property type="project" value="InterPro"/>
</dbReference>
<evidence type="ECO:0000259" key="7">
    <source>
        <dbReference type="Pfam" id="PF02384"/>
    </source>
</evidence>
<comment type="catalytic activity">
    <reaction evidence="6">
        <text>a 2'-deoxyadenosine in DNA + S-adenosyl-L-methionine = an N(6)-methyl-2'-deoxyadenosine in DNA + S-adenosyl-L-homocysteine + H(+)</text>
        <dbReference type="Rhea" id="RHEA:15197"/>
        <dbReference type="Rhea" id="RHEA-COMP:12418"/>
        <dbReference type="Rhea" id="RHEA-COMP:12419"/>
        <dbReference type="ChEBI" id="CHEBI:15378"/>
        <dbReference type="ChEBI" id="CHEBI:57856"/>
        <dbReference type="ChEBI" id="CHEBI:59789"/>
        <dbReference type="ChEBI" id="CHEBI:90615"/>
        <dbReference type="ChEBI" id="CHEBI:90616"/>
        <dbReference type="EC" id="2.1.1.72"/>
    </reaction>
</comment>
<evidence type="ECO:0000256" key="4">
    <source>
        <dbReference type="ARBA" id="ARBA00022679"/>
    </source>
</evidence>
<dbReference type="GO" id="GO:0032259">
    <property type="term" value="P:methylation"/>
    <property type="evidence" value="ECO:0007669"/>
    <property type="project" value="UniProtKB-KW"/>
</dbReference>
<evidence type="ECO:0000256" key="2">
    <source>
        <dbReference type="ARBA" id="ARBA00011900"/>
    </source>
</evidence>
<dbReference type="Gene3D" id="3.40.50.150">
    <property type="entry name" value="Vaccinia Virus protein VP39"/>
    <property type="match status" value="1"/>
</dbReference>
<dbReference type="InterPro" id="IPR029063">
    <property type="entry name" value="SAM-dependent_MTases_sf"/>
</dbReference>
<evidence type="ECO:0000313" key="8">
    <source>
        <dbReference type="EMBL" id="SDG17464.1"/>
    </source>
</evidence>
<evidence type="ECO:0000256" key="6">
    <source>
        <dbReference type="ARBA" id="ARBA00047942"/>
    </source>
</evidence>
<keyword evidence="5" id="KW-0949">S-adenosyl-L-methionine</keyword>
<reference evidence="8 9" key="1">
    <citation type="submission" date="2016-10" db="EMBL/GenBank/DDBJ databases">
        <authorList>
            <person name="de Groot N.N."/>
        </authorList>
    </citation>
    <scope>NUCLEOTIDE SEQUENCE [LARGE SCALE GENOMIC DNA]</scope>
    <source>
        <strain evidence="9">DSM 938 / 37b4</strain>
    </source>
</reference>
<dbReference type="GO" id="GO:0009007">
    <property type="term" value="F:site-specific DNA-methyltransferase (adenine-specific) activity"/>
    <property type="evidence" value="ECO:0007669"/>
    <property type="project" value="UniProtKB-EC"/>
</dbReference>
<proteinExistence type="inferred from homology"/>
<dbReference type="AlphaFoldDB" id="A0A1G7S3C4"/>